<organism evidence="1 2">
    <name type="scientific">Abeliophyllum distichum</name>
    <dbReference type="NCBI Taxonomy" id="126358"/>
    <lineage>
        <taxon>Eukaryota</taxon>
        <taxon>Viridiplantae</taxon>
        <taxon>Streptophyta</taxon>
        <taxon>Embryophyta</taxon>
        <taxon>Tracheophyta</taxon>
        <taxon>Spermatophyta</taxon>
        <taxon>Magnoliopsida</taxon>
        <taxon>eudicotyledons</taxon>
        <taxon>Gunneridae</taxon>
        <taxon>Pentapetalae</taxon>
        <taxon>asterids</taxon>
        <taxon>lamiids</taxon>
        <taxon>Lamiales</taxon>
        <taxon>Oleaceae</taxon>
        <taxon>Forsythieae</taxon>
        <taxon>Abeliophyllum</taxon>
    </lineage>
</organism>
<accession>A0ABD1UP05</accession>
<keyword evidence="2" id="KW-1185">Reference proteome</keyword>
<comment type="caution">
    <text evidence="1">The sequence shown here is derived from an EMBL/GenBank/DDBJ whole genome shotgun (WGS) entry which is preliminary data.</text>
</comment>
<name>A0ABD1UP05_9LAMI</name>
<dbReference type="AlphaFoldDB" id="A0ABD1UP05"/>
<proteinExistence type="predicted"/>
<dbReference type="EMBL" id="JBFOLK010000003">
    <property type="protein sequence ID" value="KAL2526759.1"/>
    <property type="molecule type" value="Genomic_DNA"/>
</dbReference>
<protein>
    <submittedName>
        <fullName evidence="1">Uncharacterized protein</fullName>
    </submittedName>
</protein>
<dbReference type="Proteomes" id="UP001604336">
    <property type="component" value="Unassembled WGS sequence"/>
</dbReference>
<evidence type="ECO:0000313" key="1">
    <source>
        <dbReference type="EMBL" id="KAL2526759.1"/>
    </source>
</evidence>
<evidence type="ECO:0000313" key="2">
    <source>
        <dbReference type="Proteomes" id="UP001604336"/>
    </source>
</evidence>
<gene>
    <name evidence="1" type="ORF">Adt_11813</name>
</gene>
<sequence>MGFVHLAAVNPDMVSDFRDDERFGRNLDLKSQNESSPLIYLEIMDDVLPSTDHDDKVDQGPTVVFYPSALTSGAYVFESKIIEMDLEVLKLAYDILASFLLRALHSHERTDDLSEGFVSIYELSLQQGLCLPCQITPNRWGQMIVNNRPQDKEKRIVTKEIEHQEKKGYPSPTAGDHLMRDARRARHNNHPNIEDAACIDPDSHRDELDSSMLEMLISASTMAAMSVQKFWSSL</sequence>
<reference evidence="2" key="1">
    <citation type="submission" date="2024-07" db="EMBL/GenBank/DDBJ databases">
        <title>Two chromosome-level genome assemblies of Korean endemic species Abeliophyllum distichum and Forsythia ovata (Oleaceae).</title>
        <authorList>
            <person name="Jang H."/>
        </authorList>
    </citation>
    <scope>NUCLEOTIDE SEQUENCE [LARGE SCALE GENOMIC DNA]</scope>
</reference>